<evidence type="ECO:0000313" key="2">
    <source>
        <dbReference type="Proteomes" id="UP000244722"/>
    </source>
</evidence>
<organism evidence="1 2">
    <name type="scientific">Tuber borchii</name>
    <name type="common">White truffle</name>
    <dbReference type="NCBI Taxonomy" id="42251"/>
    <lineage>
        <taxon>Eukaryota</taxon>
        <taxon>Fungi</taxon>
        <taxon>Dikarya</taxon>
        <taxon>Ascomycota</taxon>
        <taxon>Pezizomycotina</taxon>
        <taxon>Pezizomycetes</taxon>
        <taxon>Pezizales</taxon>
        <taxon>Tuberaceae</taxon>
        <taxon>Tuber</taxon>
    </lineage>
</organism>
<dbReference type="Gene3D" id="3.30.420.40">
    <property type="match status" value="1"/>
</dbReference>
<reference evidence="1 2" key="1">
    <citation type="submission" date="2017-04" db="EMBL/GenBank/DDBJ databases">
        <title>Draft genome sequence of Tuber borchii Vittad., a whitish edible truffle.</title>
        <authorList>
            <consortium name="DOE Joint Genome Institute"/>
            <person name="Murat C."/>
            <person name="Kuo A."/>
            <person name="Barry K.W."/>
            <person name="Clum A."/>
            <person name="Dockter R.B."/>
            <person name="Fauchery L."/>
            <person name="Iotti M."/>
            <person name="Kohler A."/>
            <person name="Labutti K."/>
            <person name="Lindquist E.A."/>
            <person name="Lipzen A."/>
            <person name="Ohm R.A."/>
            <person name="Wang M."/>
            <person name="Grigoriev I.V."/>
            <person name="Zambonelli A."/>
            <person name="Martin F.M."/>
        </authorList>
    </citation>
    <scope>NUCLEOTIDE SEQUENCE [LARGE SCALE GENOMIC DNA]</scope>
    <source>
        <strain evidence="1 2">Tbo3840</strain>
    </source>
</reference>
<dbReference type="Proteomes" id="UP000244722">
    <property type="component" value="Unassembled WGS sequence"/>
</dbReference>
<comment type="caution">
    <text evidence="1">The sequence shown here is derived from an EMBL/GenBank/DDBJ whole genome shotgun (WGS) entry which is preliminary data.</text>
</comment>
<evidence type="ECO:0000313" key="1">
    <source>
        <dbReference type="EMBL" id="PUU78757.1"/>
    </source>
</evidence>
<proteinExistence type="predicted"/>
<accession>A0A2T6ZTF6</accession>
<name>A0A2T6ZTF6_TUBBO</name>
<dbReference type="Gene3D" id="3.90.640.10">
    <property type="entry name" value="Actin, Chain A, domain 4"/>
    <property type="match status" value="1"/>
</dbReference>
<dbReference type="OrthoDB" id="421448at2759"/>
<protein>
    <submittedName>
        <fullName evidence="1">Uncharacterized protein</fullName>
    </submittedName>
</protein>
<gene>
    <name evidence="1" type="ORF">B9Z19DRAFT_1064783</name>
</gene>
<dbReference type="EMBL" id="NESQ01000107">
    <property type="protein sequence ID" value="PUU78757.1"/>
    <property type="molecule type" value="Genomic_DNA"/>
</dbReference>
<sequence length="133" mass="15220">MSLLGDRNEPDCYLKTAQQIMEKFFYACPDIVRETEKVQKYVVVQRKGRFLAPKMLFNPGIHTCDFLMPLPTVVDTAIQSPPIDVREGLYNDFGLHLQRDIRHRVDACIRKSEEKSGGVRSGGLEVQVITHKE</sequence>
<keyword evidence="2" id="KW-1185">Reference proteome</keyword>
<dbReference type="AlphaFoldDB" id="A0A2T6ZTF6"/>
<dbReference type="STRING" id="42251.A0A2T6ZTF6"/>
<dbReference type="InterPro" id="IPR043129">
    <property type="entry name" value="ATPase_NBD"/>
</dbReference>
<dbReference type="SUPFAM" id="SSF53067">
    <property type="entry name" value="Actin-like ATPase domain"/>
    <property type="match status" value="1"/>
</dbReference>